<keyword evidence="3" id="KW-1185">Reference proteome</keyword>
<organism evidence="2 3">
    <name type="scientific">Hyaloscypha variabilis (strain UAMH 11265 / GT02V1 / F)</name>
    <name type="common">Meliniomyces variabilis</name>
    <dbReference type="NCBI Taxonomy" id="1149755"/>
    <lineage>
        <taxon>Eukaryota</taxon>
        <taxon>Fungi</taxon>
        <taxon>Dikarya</taxon>
        <taxon>Ascomycota</taxon>
        <taxon>Pezizomycotina</taxon>
        <taxon>Leotiomycetes</taxon>
        <taxon>Helotiales</taxon>
        <taxon>Hyaloscyphaceae</taxon>
        <taxon>Hyaloscypha</taxon>
        <taxon>Hyaloscypha variabilis</taxon>
    </lineage>
</organism>
<dbReference type="EMBL" id="KZ613954">
    <property type="protein sequence ID" value="PMD34497.1"/>
    <property type="molecule type" value="Genomic_DNA"/>
</dbReference>
<evidence type="ECO:0000256" key="1">
    <source>
        <dbReference type="SAM" id="MobiDB-lite"/>
    </source>
</evidence>
<gene>
    <name evidence="2" type="ORF">L207DRAFT_141639</name>
</gene>
<evidence type="ECO:0000313" key="3">
    <source>
        <dbReference type="Proteomes" id="UP000235786"/>
    </source>
</evidence>
<dbReference type="AlphaFoldDB" id="A0A2J6R7K4"/>
<evidence type="ECO:0000313" key="2">
    <source>
        <dbReference type="EMBL" id="PMD34497.1"/>
    </source>
</evidence>
<accession>A0A2J6R7K4</accession>
<feature type="region of interest" description="Disordered" evidence="1">
    <location>
        <begin position="134"/>
        <end position="155"/>
    </location>
</feature>
<reference evidence="2 3" key="1">
    <citation type="submission" date="2016-04" db="EMBL/GenBank/DDBJ databases">
        <title>A degradative enzymes factory behind the ericoid mycorrhizal symbiosis.</title>
        <authorList>
            <consortium name="DOE Joint Genome Institute"/>
            <person name="Martino E."/>
            <person name="Morin E."/>
            <person name="Grelet G."/>
            <person name="Kuo A."/>
            <person name="Kohler A."/>
            <person name="Daghino S."/>
            <person name="Barry K."/>
            <person name="Choi C."/>
            <person name="Cichocki N."/>
            <person name="Clum A."/>
            <person name="Copeland A."/>
            <person name="Hainaut M."/>
            <person name="Haridas S."/>
            <person name="Labutti K."/>
            <person name="Lindquist E."/>
            <person name="Lipzen A."/>
            <person name="Khouja H.-R."/>
            <person name="Murat C."/>
            <person name="Ohm R."/>
            <person name="Olson A."/>
            <person name="Spatafora J."/>
            <person name="Veneault-Fourrey C."/>
            <person name="Henrissat B."/>
            <person name="Grigoriev I."/>
            <person name="Martin F."/>
            <person name="Perotto S."/>
        </authorList>
    </citation>
    <scope>NUCLEOTIDE SEQUENCE [LARGE SCALE GENOMIC DNA]</scope>
    <source>
        <strain evidence="2 3">F</strain>
    </source>
</reference>
<dbReference type="Proteomes" id="UP000235786">
    <property type="component" value="Unassembled WGS sequence"/>
</dbReference>
<proteinExistence type="predicted"/>
<name>A0A2J6R7K4_HYAVF</name>
<sequence length="155" mass="18006">MTSTRPARHWPTRLVCYIQRRPAVLNIARQKRNIKGSGRATFIMAFDSSRGTNFMYRCTSLYHLKRDRYVRGTSAAPSYRLILPDPAERTEINRYTASFHHQTCFRCLSETFDVSDHVQAFLFSYFTIVETTNSRRSRDRPGSSRSDAGTRLQIT</sequence>
<protein>
    <submittedName>
        <fullName evidence="2">Uncharacterized protein</fullName>
    </submittedName>
</protein>